<comment type="caution">
    <text evidence="2">The sequence shown here is derived from an EMBL/GenBank/DDBJ whole genome shotgun (WGS) entry which is preliminary data.</text>
</comment>
<feature type="region of interest" description="Disordered" evidence="1">
    <location>
        <begin position="100"/>
        <end position="120"/>
    </location>
</feature>
<feature type="compositionally biased region" description="Polar residues" evidence="1">
    <location>
        <begin position="100"/>
        <end position="109"/>
    </location>
</feature>
<dbReference type="InterPro" id="IPR027417">
    <property type="entry name" value="P-loop_NTPase"/>
</dbReference>
<evidence type="ECO:0000313" key="2">
    <source>
        <dbReference type="EMBL" id="KAF7124476.1"/>
    </source>
</evidence>
<organism evidence="2 3">
    <name type="scientific">Rhododendron simsii</name>
    <name type="common">Sims's rhododendron</name>
    <dbReference type="NCBI Taxonomy" id="118357"/>
    <lineage>
        <taxon>Eukaryota</taxon>
        <taxon>Viridiplantae</taxon>
        <taxon>Streptophyta</taxon>
        <taxon>Embryophyta</taxon>
        <taxon>Tracheophyta</taxon>
        <taxon>Spermatophyta</taxon>
        <taxon>Magnoliopsida</taxon>
        <taxon>eudicotyledons</taxon>
        <taxon>Gunneridae</taxon>
        <taxon>Pentapetalae</taxon>
        <taxon>asterids</taxon>
        <taxon>Ericales</taxon>
        <taxon>Ericaceae</taxon>
        <taxon>Ericoideae</taxon>
        <taxon>Rhodoreae</taxon>
        <taxon>Rhododendron</taxon>
    </lineage>
</organism>
<dbReference type="AlphaFoldDB" id="A0A834L9U5"/>
<keyword evidence="3" id="KW-1185">Reference proteome</keyword>
<sequence>MLREVAIGAAIVLPSRCRTLQEGRSRHRFEEAVDFVGEEVVGRQPYELQLWLEQMSFIKIYFLIPERLDIKERQIEGTNGRKEPKQLECKELPYAAISGSLSDASSQKSNKGDYEIGGKPAESSMLEAGLEPEKPTSASPVINSDQWTAAAISGRLRHASSQKSNKEDSEISGKPAKSSVLEAGLEPKKPTSARPVISVHGNNWTDGSIPLDAVSVSVGKLGKGLVSASKKKMASIVARISKVSEALVGSGKGSRKNWDGCLSDVSGQKPNREDSEISGKVAKSSVMEAGLEPWKPTSATPVISVHKKNGLMAVFCCMQSLRVLGSSGRVNVERDPSLAAGKLKRSLSPVWSKCVVSFLILAKEENRRMSREAAIAGRRLLGGIRVSPAGLDLASKKKMESIAAGISKVSEALEGSGKESRKNCDELLVESDAAFVQVKEKGSAKNKPDLQAILRTQCNTFQNRNVMAEVSKRMSKITIHNSVVAVNDCNLYDAEVSCSKAILMLEVTSVVAVNDCKVLIYMLNRCINRWNQTFGYCVRLASKYREISVNPAKSSVLKAGLEPEKPTSAVGRLLYHTLLTVYILHRSSFFDGGADFQKLSVANKFKDVSSKVLQKIWFSSTGQCRIARSTECSVAILHQFNILPEMYQVGYTKLFFRSGQGEKTRKAFAVLLQRYRSAVVLQKQFKGRIERKRFIDVCRASVLIQSALGNP</sequence>
<protein>
    <submittedName>
        <fullName evidence="2">Uncharacterized protein</fullName>
    </submittedName>
</protein>
<feature type="region of interest" description="Disordered" evidence="1">
    <location>
        <begin position="250"/>
        <end position="279"/>
    </location>
</feature>
<accession>A0A834L9U5</accession>
<dbReference type="PROSITE" id="PS50096">
    <property type="entry name" value="IQ"/>
    <property type="match status" value="1"/>
</dbReference>
<dbReference type="SUPFAM" id="SSF52540">
    <property type="entry name" value="P-loop containing nucleoside triphosphate hydrolases"/>
    <property type="match status" value="1"/>
</dbReference>
<dbReference type="OrthoDB" id="10618512at2759"/>
<proteinExistence type="predicted"/>
<dbReference type="Gene3D" id="1.20.5.4820">
    <property type="match status" value="1"/>
</dbReference>
<feature type="region of interest" description="Disordered" evidence="1">
    <location>
        <begin position="155"/>
        <end position="194"/>
    </location>
</feature>
<name>A0A834L9U5_RHOSS</name>
<dbReference type="EMBL" id="WJXA01000012">
    <property type="protein sequence ID" value="KAF7124476.1"/>
    <property type="molecule type" value="Genomic_DNA"/>
</dbReference>
<dbReference type="Proteomes" id="UP000626092">
    <property type="component" value="Unassembled WGS sequence"/>
</dbReference>
<gene>
    <name evidence="2" type="ORF">RHSIM_Rhsim12G0057900</name>
</gene>
<evidence type="ECO:0000313" key="3">
    <source>
        <dbReference type="Proteomes" id="UP000626092"/>
    </source>
</evidence>
<reference evidence="2" key="1">
    <citation type="submission" date="2019-11" db="EMBL/GenBank/DDBJ databases">
        <authorList>
            <person name="Liu Y."/>
            <person name="Hou J."/>
            <person name="Li T.-Q."/>
            <person name="Guan C.-H."/>
            <person name="Wu X."/>
            <person name="Wu H.-Z."/>
            <person name="Ling F."/>
            <person name="Zhang R."/>
            <person name="Shi X.-G."/>
            <person name="Ren J.-P."/>
            <person name="Chen E.-F."/>
            <person name="Sun J.-M."/>
        </authorList>
    </citation>
    <scope>NUCLEOTIDE SEQUENCE</scope>
    <source>
        <strain evidence="2">Adult_tree_wgs_1</strain>
        <tissue evidence="2">Leaves</tissue>
    </source>
</reference>
<evidence type="ECO:0000256" key="1">
    <source>
        <dbReference type="SAM" id="MobiDB-lite"/>
    </source>
</evidence>